<sequence length="189" mass="21148">MEKHFTSFIQQIHVITPFYSSVSTVTSRSYSIGDAVTDLIMLLPNQSCPVIDKLIVLPAPGVNTLEWFSNPTMWYDRSGLTSFHIVGNADHTNVSAFLKKVGPSVQDILSISMGDARPFDLSYTPKLLTLTLDIDMINMGQIHVSLLSLPKHSNLNNLTIVIRGPYFIPKILTTIWLLPDALKSRCNWM</sequence>
<keyword evidence="2" id="KW-1185">Reference proteome</keyword>
<evidence type="ECO:0000313" key="1">
    <source>
        <dbReference type="EMBL" id="PBK92352.1"/>
    </source>
</evidence>
<evidence type="ECO:0000313" key="2">
    <source>
        <dbReference type="Proteomes" id="UP000217790"/>
    </source>
</evidence>
<name>A0A2H3DLJ5_ARMGA</name>
<reference evidence="2" key="1">
    <citation type="journal article" date="2017" name="Nat. Ecol. Evol.">
        <title>Genome expansion and lineage-specific genetic innovations in the forest pathogenic fungi Armillaria.</title>
        <authorList>
            <person name="Sipos G."/>
            <person name="Prasanna A.N."/>
            <person name="Walter M.C."/>
            <person name="O'Connor E."/>
            <person name="Balint B."/>
            <person name="Krizsan K."/>
            <person name="Kiss B."/>
            <person name="Hess J."/>
            <person name="Varga T."/>
            <person name="Slot J."/>
            <person name="Riley R."/>
            <person name="Boka B."/>
            <person name="Rigling D."/>
            <person name="Barry K."/>
            <person name="Lee J."/>
            <person name="Mihaltcheva S."/>
            <person name="LaButti K."/>
            <person name="Lipzen A."/>
            <person name="Waldron R."/>
            <person name="Moloney N.M."/>
            <person name="Sperisen C."/>
            <person name="Kredics L."/>
            <person name="Vagvoelgyi C."/>
            <person name="Patrignani A."/>
            <person name="Fitzpatrick D."/>
            <person name="Nagy I."/>
            <person name="Doyle S."/>
            <person name="Anderson J.B."/>
            <person name="Grigoriev I.V."/>
            <person name="Gueldener U."/>
            <person name="Muensterkoetter M."/>
            <person name="Nagy L.G."/>
        </authorList>
    </citation>
    <scope>NUCLEOTIDE SEQUENCE [LARGE SCALE GENOMIC DNA]</scope>
    <source>
        <strain evidence="2">Ar21-2</strain>
    </source>
</reference>
<dbReference type="AlphaFoldDB" id="A0A2H3DLJ5"/>
<accession>A0A2H3DLJ5</accession>
<organism evidence="1 2">
    <name type="scientific">Armillaria gallica</name>
    <name type="common">Bulbous honey fungus</name>
    <name type="synonym">Armillaria bulbosa</name>
    <dbReference type="NCBI Taxonomy" id="47427"/>
    <lineage>
        <taxon>Eukaryota</taxon>
        <taxon>Fungi</taxon>
        <taxon>Dikarya</taxon>
        <taxon>Basidiomycota</taxon>
        <taxon>Agaricomycotina</taxon>
        <taxon>Agaricomycetes</taxon>
        <taxon>Agaricomycetidae</taxon>
        <taxon>Agaricales</taxon>
        <taxon>Marasmiineae</taxon>
        <taxon>Physalacriaceae</taxon>
        <taxon>Armillaria</taxon>
    </lineage>
</organism>
<dbReference type="EMBL" id="KZ293659">
    <property type="protein sequence ID" value="PBK92352.1"/>
    <property type="molecule type" value="Genomic_DNA"/>
</dbReference>
<proteinExistence type="predicted"/>
<protein>
    <submittedName>
        <fullName evidence="1">Uncharacterized protein</fullName>
    </submittedName>
</protein>
<dbReference type="InParanoid" id="A0A2H3DLJ5"/>
<dbReference type="Proteomes" id="UP000217790">
    <property type="component" value="Unassembled WGS sequence"/>
</dbReference>
<dbReference type="OrthoDB" id="2967440at2759"/>
<gene>
    <name evidence="1" type="ORF">ARMGADRAFT_1081145</name>
</gene>